<organism evidence="1 2">
    <name type="scientific">Dreissena polymorpha</name>
    <name type="common">Zebra mussel</name>
    <name type="synonym">Mytilus polymorpha</name>
    <dbReference type="NCBI Taxonomy" id="45954"/>
    <lineage>
        <taxon>Eukaryota</taxon>
        <taxon>Metazoa</taxon>
        <taxon>Spiralia</taxon>
        <taxon>Lophotrochozoa</taxon>
        <taxon>Mollusca</taxon>
        <taxon>Bivalvia</taxon>
        <taxon>Autobranchia</taxon>
        <taxon>Heteroconchia</taxon>
        <taxon>Euheterodonta</taxon>
        <taxon>Imparidentia</taxon>
        <taxon>Neoheterodontei</taxon>
        <taxon>Myida</taxon>
        <taxon>Dreissenoidea</taxon>
        <taxon>Dreissenidae</taxon>
        <taxon>Dreissena</taxon>
    </lineage>
</organism>
<protein>
    <submittedName>
        <fullName evidence="1">Uncharacterized protein</fullName>
    </submittedName>
</protein>
<sequence length="89" mass="10214">MEMSLLKTINTMNLQRVTLKFVPELSRTHTNNQRINTALTGPYNYTAATWIIPELAVLAPGRAPWTVRVPWPSRIGTDYTAATWLKWRT</sequence>
<dbReference type="EMBL" id="JAIWYP010000011">
    <property type="protein sequence ID" value="KAH3734927.1"/>
    <property type="molecule type" value="Genomic_DNA"/>
</dbReference>
<name>A0A9D4CX47_DREPO</name>
<accession>A0A9D4CX47</accession>
<evidence type="ECO:0000313" key="2">
    <source>
        <dbReference type="Proteomes" id="UP000828390"/>
    </source>
</evidence>
<reference evidence="1" key="2">
    <citation type="submission" date="2020-11" db="EMBL/GenBank/DDBJ databases">
        <authorList>
            <person name="McCartney M.A."/>
            <person name="Auch B."/>
            <person name="Kono T."/>
            <person name="Mallez S."/>
            <person name="Becker A."/>
            <person name="Gohl D.M."/>
            <person name="Silverstein K.A.T."/>
            <person name="Koren S."/>
            <person name="Bechman K.B."/>
            <person name="Herman A."/>
            <person name="Abrahante J.E."/>
            <person name="Garbe J."/>
        </authorList>
    </citation>
    <scope>NUCLEOTIDE SEQUENCE</scope>
    <source>
        <strain evidence="1">Duluth1</strain>
        <tissue evidence="1">Whole animal</tissue>
    </source>
</reference>
<evidence type="ECO:0000313" key="1">
    <source>
        <dbReference type="EMBL" id="KAH3734927.1"/>
    </source>
</evidence>
<gene>
    <name evidence="1" type="ORF">DPMN_041387</name>
</gene>
<reference evidence="1" key="1">
    <citation type="journal article" date="2019" name="bioRxiv">
        <title>The Genome of the Zebra Mussel, Dreissena polymorpha: A Resource for Invasive Species Research.</title>
        <authorList>
            <person name="McCartney M.A."/>
            <person name="Auch B."/>
            <person name="Kono T."/>
            <person name="Mallez S."/>
            <person name="Zhang Y."/>
            <person name="Obille A."/>
            <person name="Becker A."/>
            <person name="Abrahante J.E."/>
            <person name="Garbe J."/>
            <person name="Badalamenti J.P."/>
            <person name="Herman A."/>
            <person name="Mangelson H."/>
            <person name="Liachko I."/>
            <person name="Sullivan S."/>
            <person name="Sone E.D."/>
            <person name="Koren S."/>
            <person name="Silverstein K.A.T."/>
            <person name="Beckman K.B."/>
            <person name="Gohl D.M."/>
        </authorList>
    </citation>
    <scope>NUCLEOTIDE SEQUENCE</scope>
    <source>
        <strain evidence="1">Duluth1</strain>
        <tissue evidence="1">Whole animal</tissue>
    </source>
</reference>
<dbReference type="AlphaFoldDB" id="A0A9D4CX47"/>
<proteinExistence type="predicted"/>
<keyword evidence="2" id="KW-1185">Reference proteome</keyword>
<dbReference type="Proteomes" id="UP000828390">
    <property type="component" value="Unassembled WGS sequence"/>
</dbReference>
<comment type="caution">
    <text evidence="1">The sequence shown here is derived from an EMBL/GenBank/DDBJ whole genome shotgun (WGS) entry which is preliminary data.</text>
</comment>